<dbReference type="GO" id="GO:0005615">
    <property type="term" value="C:extracellular space"/>
    <property type="evidence" value="ECO:0007669"/>
    <property type="project" value="TreeGrafter"/>
</dbReference>
<dbReference type="GO" id="GO:0007623">
    <property type="term" value="P:circadian rhythm"/>
    <property type="evidence" value="ECO:0007669"/>
    <property type="project" value="UniProtKB-ARBA"/>
</dbReference>
<proteinExistence type="inferred from homology"/>
<dbReference type="PANTHER" id="PTHR11008:SF40">
    <property type="entry name" value="PROTEIN TAKEOUT"/>
    <property type="match status" value="1"/>
</dbReference>
<dbReference type="Gene3D" id="3.15.10.30">
    <property type="entry name" value="Haemolymph juvenile hormone binding protein"/>
    <property type="match status" value="1"/>
</dbReference>
<evidence type="ECO:0000313" key="5">
    <source>
        <dbReference type="EMBL" id="KAG8227708.1"/>
    </source>
</evidence>
<dbReference type="Pfam" id="PF06585">
    <property type="entry name" value="JHBP"/>
    <property type="match status" value="1"/>
</dbReference>
<reference evidence="5" key="1">
    <citation type="submission" date="2013-04" db="EMBL/GenBank/DDBJ databases">
        <authorList>
            <person name="Qu J."/>
            <person name="Murali S.C."/>
            <person name="Bandaranaike D."/>
            <person name="Bellair M."/>
            <person name="Blankenburg K."/>
            <person name="Chao H."/>
            <person name="Dinh H."/>
            <person name="Doddapaneni H."/>
            <person name="Downs B."/>
            <person name="Dugan-Rocha S."/>
            <person name="Elkadiri S."/>
            <person name="Gnanaolivu R.D."/>
            <person name="Hernandez B."/>
            <person name="Javaid M."/>
            <person name="Jayaseelan J.C."/>
            <person name="Lee S."/>
            <person name="Li M."/>
            <person name="Ming W."/>
            <person name="Munidasa M."/>
            <person name="Muniz J."/>
            <person name="Nguyen L."/>
            <person name="Ongeri F."/>
            <person name="Osuji N."/>
            <person name="Pu L.-L."/>
            <person name="Puazo M."/>
            <person name="Qu C."/>
            <person name="Quiroz J."/>
            <person name="Raj R."/>
            <person name="Weissenberger G."/>
            <person name="Xin Y."/>
            <person name="Zou X."/>
            <person name="Han Y."/>
            <person name="Richards S."/>
            <person name="Worley K."/>
            <person name="Muzny D."/>
            <person name="Gibbs R."/>
        </authorList>
    </citation>
    <scope>NUCLEOTIDE SEQUENCE</scope>
    <source>
        <strain evidence="5">Sampled in the wild</strain>
    </source>
</reference>
<name>A0A8K0K4B6_LADFU</name>
<dbReference type="AlphaFoldDB" id="A0A8K0K4B6"/>
<evidence type="ECO:0000256" key="2">
    <source>
        <dbReference type="ARBA" id="ARBA00023108"/>
    </source>
</evidence>
<dbReference type="Proteomes" id="UP000792457">
    <property type="component" value="Unassembled WGS sequence"/>
</dbReference>
<reference evidence="5" key="2">
    <citation type="submission" date="2017-10" db="EMBL/GenBank/DDBJ databases">
        <title>Ladona fulva Genome sequencing and assembly.</title>
        <authorList>
            <person name="Murali S."/>
            <person name="Richards S."/>
            <person name="Bandaranaike D."/>
            <person name="Bellair M."/>
            <person name="Blankenburg K."/>
            <person name="Chao H."/>
            <person name="Dinh H."/>
            <person name="Doddapaneni H."/>
            <person name="Dugan-Rocha S."/>
            <person name="Elkadiri S."/>
            <person name="Gnanaolivu R."/>
            <person name="Hernandez B."/>
            <person name="Skinner E."/>
            <person name="Javaid M."/>
            <person name="Lee S."/>
            <person name="Li M."/>
            <person name="Ming W."/>
            <person name="Munidasa M."/>
            <person name="Muniz J."/>
            <person name="Nguyen L."/>
            <person name="Hughes D."/>
            <person name="Osuji N."/>
            <person name="Pu L.-L."/>
            <person name="Puazo M."/>
            <person name="Qu C."/>
            <person name="Quiroz J."/>
            <person name="Raj R."/>
            <person name="Weissenberger G."/>
            <person name="Xin Y."/>
            <person name="Zou X."/>
            <person name="Han Y."/>
            <person name="Worley K."/>
            <person name="Muzny D."/>
            <person name="Gibbs R."/>
        </authorList>
    </citation>
    <scope>NUCLEOTIDE SEQUENCE</scope>
    <source>
        <strain evidence="5">Sampled in the wild</strain>
    </source>
</reference>
<keyword evidence="1" id="KW-0732">Signal</keyword>
<evidence type="ECO:0000313" key="6">
    <source>
        <dbReference type="Proteomes" id="UP000792457"/>
    </source>
</evidence>
<dbReference type="PANTHER" id="PTHR11008">
    <property type="entry name" value="PROTEIN TAKEOUT-LIKE PROTEIN"/>
    <property type="match status" value="1"/>
</dbReference>
<evidence type="ECO:0000256" key="4">
    <source>
        <dbReference type="SAM" id="MobiDB-lite"/>
    </source>
</evidence>
<feature type="non-terminal residue" evidence="5">
    <location>
        <position position="337"/>
    </location>
</feature>
<feature type="region of interest" description="Disordered" evidence="4">
    <location>
        <begin position="294"/>
        <end position="313"/>
    </location>
</feature>
<feature type="compositionally biased region" description="Low complexity" evidence="4">
    <location>
        <begin position="295"/>
        <end position="308"/>
    </location>
</feature>
<dbReference type="InterPro" id="IPR038606">
    <property type="entry name" value="To_sf"/>
</dbReference>
<keyword evidence="6" id="KW-1185">Reference proteome</keyword>
<feature type="region of interest" description="Disordered" evidence="4">
    <location>
        <begin position="253"/>
        <end position="274"/>
    </location>
</feature>
<keyword evidence="2" id="KW-0090">Biological rhythms</keyword>
<feature type="compositionally biased region" description="Basic and acidic residues" evidence="4">
    <location>
        <begin position="261"/>
        <end position="272"/>
    </location>
</feature>
<comment type="similarity">
    <text evidence="3">Belongs to the TO family.</text>
</comment>
<protein>
    <submittedName>
        <fullName evidence="5">Uncharacterized protein</fullName>
    </submittedName>
</protein>
<dbReference type="InterPro" id="IPR010562">
    <property type="entry name" value="Haemolymph_juvenile_hormone-bd"/>
</dbReference>
<dbReference type="EMBL" id="KZ308335">
    <property type="protein sequence ID" value="KAG8227708.1"/>
    <property type="molecule type" value="Genomic_DNA"/>
</dbReference>
<evidence type="ECO:0000256" key="3">
    <source>
        <dbReference type="ARBA" id="ARBA00060902"/>
    </source>
</evidence>
<dbReference type="SMART" id="SM00700">
    <property type="entry name" value="JHBP"/>
    <property type="match status" value="1"/>
</dbReference>
<feature type="non-terminal residue" evidence="5">
    <location>
        <position position="1"/>
    </location>
</feature>
<dbReference type="FunFam" id="3.15.10.30:FF:000001">
    <property type="entry name" value="Takeout-like protein 1"/>
    <property type="match status" value="1"/>
</dbReference>
<dbReference type="OrthoDB" id="8194225at2759"/>
<accession>A0A8K0K4B6</accession>
<gene>
    <name evidence="5" type="ORF">J437_LFUL007990</name>
</gene>
<comment type="caution">
    <text evidence="5">The sequence shown here is derived from an EMBL/GenBank/DDBJ whole genome shotgun (WGS) entry which is preliminary data.</text>
</comment>
<sequence length="337" mass="36884">SALASWRQRLEVSPESPSITVNLSLFAAVVGRGIAEDINMGYTAVVLLTALASQMVHGAAPSLPKYISTCKQNDPNLDECFLKSARTTFPNLVNGDAMLKVPVLDPLRIEELRIGEDGSSSIGLDLAFYKVDFIGLKNTDIRSAKFDKERLSFNFEMYIPKLTVVGPYEVSGKILVLPIRGKGQSNIVLENLNTTWALNGKLMGKSPGTQRLQITNAVVDIEPKNMKISLEGLFGGDGTLDEHLPERELAGGLRRAQGWTERSHGTDRDAHRKPDHRIRALRAARAPEIIRRKSLSSAASGIGSSASSPRQQTFEWGNRLAGQLGQKSAIKVIWRTL</sequence>
<evidence type="ECO:0000256" key="1">
    <source>
        <dbReference type="ARBA" id="ARBA00022729"/>
    </source>
</evidence>
<organism evidence="5 6">
    <name type="scientific">Ladona fulva</name>
    <name type="common">Scarce chaser dragonfly</name>
    <name type="synonym">Libellula fulva</name>
    <dbReference type="NCBI Taxonomy" id="123851"/>
    <lineage>
        <taxon>Eukaryota</taxon>
        <taxon>Metazoa</taxon>
        <taxon>Ecdysozoa</taxon>
        <taxon>Arthropoda</taxon>
        <taxon>Hexapoda</taxon>
        <taxon>Insecta</taxon>
        <taxon>Pterygota</taxon>
        <taxon>Palaeoptera</taxon>
        <taxon>Odonata</taxon>
        <taxon>Epiprocta</taxon>
        <taxon>Anisoptera</taxon>
        <taxon>Libelluloidea</taxon>
        <taxon>Libellulidae</taxon>
        <taxon>Ladona</taxon>
    </lineage>
</organism>